<organism evidence="5 6">
    <name type="scientific">Ventosimonas gracilis</name>
    <dbReference type="NCBI Taxonomy" id="1680762"/>
    <lineage>
        <taxon>Bacteria</taxon>
        <taxon>Pseudomonadati</taxon>
        <taxon>Pseudomonadota</taxon>
        <taxon>Gammaproteobacteria</taxon>
        <taxon>Pseudomonadales</taxon>
        <taxon>Ventosimonadaceae</taxon>
        <taxon>Ventosimonas</taxon>
    </lineage>
</organism>
<dbReference type="SUPFAM" id="SSF46785">
    <property type="entry name" value="Winged helix' DNA-binding domain"/>
    <property type="match status" value="1"/>
</dbReference>
<dbReference type="EMBL" id="LSZO01000109">
    <property type="protein sequence ID" value="KXU38646.1"/>
    <property type="molecule type" value="Genomic_DNA"/>
</dbReference>
<dbReference type="InterPro" id="IPR036390">
    <property type="entry name" value="WH_DNA-bd_sf"/>
</dbReference>
<sequence length="253" mass="27820">MNAPASSQMGSFIRLHQEGRTAEVVRRLLEAIDLGLFSEGQQLPSENELAAHFGVATVTLREALAHLRQGGIIETRRGRNGGSFVRAREEILPEALLERLDAISIIELRDLADEHAAISSMAARLAARRASAEHHQHLTHYINALAHAGGRHELRRADARFHIEIAVASQSVRLTHAQIRLQGEIGQWLWLPQEGWPTVESVQQEHHAIASAIASADANLAGALAEAQITRNIKRLIKLKLERLAATSLPEPL</sequence>
<keyword evidence="2" id="KW-0238">DNA-binding</keyword>
<dbReference type="Pfam" id="PF00392">
    <property type="entry name" value="GntR"/>
    <property type="match status" value="1"/>
</dbReference>
<dbReference type="InterPro" id="IPR000524">
    <property type="entry name" value="Tscrpt_reg_HTH_GntR"/>
</dbReference>
<feature type="domain" description="HTH gntR-type" evidence="4">
    <location>
        <begin position="18"/>
        <end position="88"/>
    </location>
</feature>
<dbReference type="InterPro" id="IPR036388">
    <property type="entry name" value="WH-like_DNA-bd_sf"/>
</dbReference>
<dbReference type="SMART" id="SM00345">
    <property type="entry name" value="HTH_GNTR"/>
    <property type="match status" value="1"/>
</dbReference>
<gene>
    <name evidence="5" type="ORF">AXE65_12620</name>
</gene>
<proteinExistence type="predicted"/>
<dbReference type="Proteomes" id="UP000072660">
    <property type="component" value="Unassembled WGS sequence"/>
</dbReference>
<protein>
    <submittedName>
        <fullName evidence="5">GntR family transcriptional regulator</fullName>
    </submittedName>
</protein>
<accession>A0A139SVK2</accession>
<dbReference type="Gene3D" id="1.20.120.530">
    <property type="entry name" value="GntR ligand-binding domain-like"/>
    <property type="match status" value="1"/>
</dbReference>
<dbReference type="PANTHER" id="PTHR43537:SF5">
    <property type="entry name" value="UXU OPERON TRANSCRIPTIONAL REGULATOR"/>
    <property type="match status" value="1"/>
</dbReference>
<dbReference type="Gene3D" id="1.10.10.10">
    <property type="entry name" value="Winged helix-like DNA-binding domain superfamily/Winged helix DNA-binding domain"/>
    <property type="match status" value="1"/>
</dbReference>
<keyword evidence="6" id="KW-1185">Reference proteome</keyword>
<dbReference type="SUPFAM" id="SSF48008">
    <property type="entry name" value="GntR ligand-binding domain-like"/>
    <property type="match status" value="1"/>
</dbReference>
<dbReference type="GO" id="GO:0003700">
    <property type="term" value="F:DNA-binding transcription factor activity"/>
    <property type="evidence" value="ECO:0007669"/>
    <property type="project" value="InterPro"/>
</dbReference>
<dbReference type="InterPro" id="IPR011711">
    <property type="entry name" value="GntR_C"/>
</dbReference>
<evidence type="ECO:0000259" key="4">
    <source>
        <dbReference type="PROSITE" id="PS50949"/>
    </source>
</evidence>
<dbReference type="InterPro" id="IPR008920">
    <property type="entry name" value="TF_FadR/GntR_C"/>
</dbReference>
<dbReference type="PANTHER" id="PTHR43537">
    <property type="entry name" value="TRANSCRIPTIONAL REGULATOR, GNTR FAMILY"/>
    <property type="match status" value="1"/>
</dbReference>
<dbReference type="SMART" id="SM00895">
    <property type="entry name" value="FCD"/>
    <property type="match status" value="1"/>
</dbReference>
<comment type="caution">
    <text evidence="5">The sequence shown here is derived from an EMBL/GenBank/DDBJ whole genome shotgun (WGS) entry which is preliminary data.</text>
</comment>
<evidence type="ECO:0000313" key="5">
    <source>
        <dbReference type="EMBL" id="KXU38646.1"/>
    </source>
</evidence>
<dbReference type="RefSeq" id="WP_068388831.1">
    <property type="nucleotide sequence ID" value="NZ_LSZO01000109.1"/>
</dbReference>
<dbReference type="Pfam" id="PF07729">
    <property type="entry name" value="FCD"/>
    <property type="match status" value="1"/>
</dbReference>
<dbReference type="CDD" id="cd07377">
    <property type="entry name" value="WHTH_GntR"/>
    <property type="match status" value="1"/>
</dbReference>
<evidence type="ECO:0000313" key="6">
    <source>
        <dbReference type="Proteomes" id="UP000072660"/>
    </source>
</evidence>
<keyword evidence="1" id="KW-0805">Transcription regulation</keyword>
<dbReference type="GO" id="GO:0003677">
    <property type="term" value="F:DNA binding"/>
    <property type="evidence" value="ECO:0007669"/>
    <property type="project" value="UniProtKB-KW"/>
</dbReference>
<dbReference type="OrthoDB" id="9784718at2"/>
<evidence type="ECO:0000256" key="2">
    <source>
        <dbReference type="ARBA" id="ARBA00023125"/>
    </source>
</evidence>
<name>A0A139SVK2_9GAMM</name>
<dbReference type="PROSITE" id="PS50949">
    <property type="entry name" value="HTH_GNTR"/>
    <property type="match status" value="1"/>
</dbReference>
<reference evidence="5 6" key="1">
    <citation type="submission" date="2016-02" db="EMBL/GenBank/DDBJ databases">
        <authorList>
            <person name="Wen L."/>
            <person name="He K."/>
            <person name="Yang H."/>
        </authorList>
    </citation>
    <scope>NUCLEOTIDE SEQUENCE [LARGE SCALE GENOMIC DNA]</scope>
    <source>
        <strain evidence="5 6">CV58</strain>
    </source>
</reference>
<dbReference type="PRINTS" id="PR00035">
    <property type="entry name" value="HTHGNTR"/>
</dbReference>
<keyword evidence="3" id="KW-0804">Transcription</keyword>
<evidence type="ECO:0000256" key="1">
    <source>
        <dbReference type="ARBA" id="ARBA00023015"/>
    </source>
</evidence>
<dbReference type="AlphaFoldDB" id="A0A139SVK2"/>
<evidence type="ECO:0000256" key="3">
    <source>
        <dbReference type="ARBA" id="ARBA00023163"/>
    </source>
</evidence>